<organism evidence="1 2">
    <name type="scientific">Discina gigas</name>
    <dbReference type="NCBI Taxonomy" id="1032678"/>
    <lineage>
        <taxon>Eukaryota</taxon>
        <taxon>Fungi</taxon>
        <taxon>Dikarya</taxon>
        <taxon>Ascomycota</taxon>
        <taxon>Pezizomycotina</taxon>
        <taxon>Pezizomycetes</taxon>
        <taxon>Pezizales</taxon>
        <taxon>Discinaceae</taxon>
        <taxon>Discina</taxon>
    </lineage>
</organism>
<keyword evidence="2" id="KW-1185">Reference proteome</keyword>
<gene>
    <name evidence="1" type="ORF">Q9L58_001816</name>
</gene>
<protein>
    <recommendedName>
        <fullName evidence="3">F-box domain-containing protein</fullName>
    </recommendedName>
</protein>
<sequence length="311" mass="35776">MEPQNYSNPAAAGRDSYSFLTGLPVELKIEILRQLPEFDCVNQLILTDGLFLEIVQKYQYSICESIIQNQLGALWKQARQLLVLQSRLNRVARGSHAETAGLGILEGGSKVGIAEIFQIMSNAREIRRVRGSFISVIRPYSAQFNAGHIPAIDLVYEGLTADNIFRIDRGYYSVWIILLACAPGVRELLEQRRVRAIKGEDLGKDLTIEEELEIYQKRHFNLEEYIQYESREAELEELLWVFGAAWLFRFLPNLGPKIIGRPFEEWCMENEDKLKAEARIQIHLHGVRKVYPPDNEDADLNYLRNLFMFGP</sequence>
<comment type="caution">
    <text evidence="1">The sequence shown here is derived from an EMBL/GenBank/DDBJ whole genome shotgun (WGS) entry which is preliminary data.</text>
</comment>
<accession>A0ABR3GTJ6</accession>
<dbReference type="Proteomes" id="UP001447188">
    <property type="component" value="Unassembled WGS sequence"/>
</dbReference>
<dbReference type="EMBL" id="JBBBZM010000014">
    <property type="protein sequence ID" value="KAL0639130.1"/>
    <property type="molecule type" value="Genomic_DNA"/>
</dbReference>
<proteinExistence type="predicted"/>
<reference evidence="1 2" key="1">
    <citation type="submission" date="2024-02" db="EMBL/GenBank/DDBJ databases">
        <title>Discinaceae phylogenomics.</title>
        <authorList>
            <person name="Dirks A.C."/>
            <person name="James T.Y."/>
        </authorList>
    </citation>
    <scope>NUCLEOTIDE SEQUENCE [LARGE SCALE GENOMIC DNA]</scope>
    <source>
        <strain evidence="1 2">ACD0624</strain>
    </source>
</reference>
<evidence type="ECO:0008006" key="3">
    <source>
        <dbReference type="Google" id="ProtNLM"/>
    </source>
</evidence>
<evidence type="ECO:0000313" key="1">
    <source>
        <dbReference type="EMBL" id="KAL0639130.1"/>
    </source>
</evidence>
<name>A0ABR3GTJ6_9PEZI</name>
<evidence type="ECO:0000313" key="2">
    <source>
        <dbReference type="Proteomes" id="UP001447188"/>
    </source>
</evidence>